<reference evidence="3" key="1">
    <citation type="submission" date="2017-02" db="UniProtKB">
        <authorList>
            <consortium name="WormBaseParasite"/>
        </authorList>
    </citation>
    <scope>IDENTIFICATION</scope>
</reference>
<keyword evidence="2" id="KW-1185">Reference proteome</keyword>
<dbReference type="InterPro" id="IPR021859">
    <property type="entry name" value="XTBD"/>
</dbReference>
<accession>A0A0N4Z231</accession>
<sequence>MSEVPNWISKCRLRYETETEWMLREAFLMRNYNDYEKSKLIMLSKVFVNHYMMGCQYDYKIIEKVKEMALGISLERLRSEKRTLTNLTAANKKKYTGKKIKGGVPDLPRSSDTSSTEIAVSPKRKKSRFDPEIEIQPMGVVKKMEEEVLKDELLLFRNKYTLKDVMGNPENILCSFCEDIGRKFFYDVDSNYISKIIIGRILIFSHNFYFDSDVSSQASYISCNSLINGNLEVVKSNDENPFYDYILLSDNDRPENAYFRYISSFLSSLPHQSIPEDGELKRHVETMAQESGLNFYVDKHSEGGWAMDITLRIGELVVGMKHLNKDENKQADKHINNLIIAFLNKLNNEDEGSKLEIELNEEGILFLKY</sequence>
<name>A0A0N4Z231_PARTI</name>
<proteinExistence type="predicted"/>
<dbReference type="Proteomes" id="UP000038045">
    <property type="component" value="Unplaced"/>
</dbReference>
<dbReference type="PANTHER" id="PTHR48430">
    <property type="entry name" value="PARTNER OF XRN-2 PROTEIN 1"/>
    <property type="match status" value="1"/>
</dbReference>
<feature type="domain" description="XRN2-binding (XTBD)" evidence="1">
    <location>
        <begin position="8"/>
        <end position="92"/>
    </location>
</feature>
<evidence type="ECO:0000313" key="3">
    <source>
        <dbReference type="WBParaSite" id="PTRK_0000092700.1"/>
    </source>
</evidence>
<evidence type="ECO:0000313" key="2">
    <source>
        <dbReference type="Proteomes" id="UP000038045"/>
    </source>
</evidence>
<dbReference type="AlphaFoldDB" id="A0A0N4Z231"/>
<dbReference type="PANTHER" id="PTHR48430:SF1">
    <property type="entry name" value="PARTNER OF XRN-2 PROTEIN 1"/>
    <property type="match status" value="1"/>
</dbReference>
<dbReference type="Pfam" id="PF11952">
    <property type="entry name" value="XTBD"/>
    <property type="match status" value="1"/>
</dbReference>
<organism evidence="2 3">
    <name type="scientific">Parastrongyloides trichosuri</name>
    <name type="common">Possum-specific nematode worm</name>
    <dbReference type="NCBI Taxonomy" id="131310"/>
    <lineage>
        <taxon>Eukaryota</taxon>
        <taxon>Metazoa</taxon>
        <taxon>Ecdysozoa</taxon>
        <taxon>Nematoda</taxon>
        <taxon>Chromadorea</taxon>
        <taxon>Rhabditida</taxon>
        <taxon>Tylenchina</taxon>
        <taxon>Panagrolaimomorpha</taxon>
        <taxon>Strongyloidoidea</taxon>
        <taxon>Strongyloididae</taxon>
        <taxon>Parastrongyloides</taxon>
    </lineage>
</organism>
<dbReference type="PROSITE" id="PS51827">
    <property type="entry name" value="XTBD"/>
    <property type="match status" value="1"/>
</dbReference>
<protein>
    <submittedName>
        <fullName evidence="3">XRN2-binding (XTBD) domain-containing protein</fullName>
    </submittedName>
</protein>
<dbReference type="STRING" id="131310.A0A0N4Z231"/>
<dbReference type="WBParaSite" id="PTRK_0000092700.1">
    <property type="protein sequence ID" value="PTRK_0000092700.1"/>
    <property type="gene ID" value="PTRK_0000092700"/>
</dbReference>
<evidence type="ECO:0000259" key="1">
    <source>
        <dbReference type="PROSITE" id="PS51827"/>
    </source>
</evidence>